<keyword evidence="1" id="KW-1133">Transmembrane helix</keyword>
<sequence length="108" mass="12449">MAFYQLLRYCLQGCKEGSPVTASCYQGLVQFRGCLRKCLRCLRHQLRHKSWICWWWTFIFILMAGGVCSLGSSPLNMLSSDRLLICNADFHEALVNTLISRLSRTILE</sequence>
<dbReference type="HOGENOM" id="CLU_2202099_0_0_1"/>
<evidence type="ECO:0000256" key="1">
    <source>
        <dbReference type="SAM" id="Phobius"/>
    </source>
</evidence>
<keyword evidence="3" id="KW-1185">Reference proteome</keyword>
<evidence type="ECO:0000313" key="2">
    <source>
        <dbReference type="EnsemblProtists" id="HpaP808175"/>
    </source>
</evidence>
<proteinExistence type="predicted"/>
<dbReference type="AlphaFoldDB" id="M4BP37"/>
<evidence type="ECO:0000313" key="3">
    <source>
        <dbReference type="Proteomes" id="UP000011713"/>
    </source>
</evidence>
<keyword evidence="1" id="KW-0472">Membrane</keyword>
<dbReference type="EnsemblProtists" id="HpaT808175">
    <property type="protein sequence ID" value="HpaP808175"/>
    <property type="gene ID" value="HpaG808175"/>
</dbReference>
<organism evidence="2 3">
    <name type="scientific">Hyaloperonospora arabidopsidis (strain Emoy2)</name>
    <name type="common">Downy mildew agent</name>
    <name type="synonym">Peronospora arabidopsidis</name>
    <dbReference type="NCBI Taxonomy" id="559515"/>
    <lineage>
        <taxon>Eukaryota</taxon>
        <taxon>Sar</taxon>
        <taxon>Stramenopiles</taxon>
        <taxon>Oomycota</taxon>
        <taxon>Peronosporomycetes</taxon>
        <taxon>Peronosporales</taxon>
        <taxon>Peronosporaceae</taxon>
        <taxon>Hyaloperonospora</taxon>
    </lineage>
</organism>
<dbReference type="InParanoid" id="M4BP37"/>
<reference evidence="2" key="2">
    <citation type="submission" date="2015-06" db="UniProtKB">
        <authorList>
            <consortium name="EnsemblProtists"/>
        </authorList>
    </citation>
    <scope>IDENTIFICATION</scope>
    <source>
        <strain evidence="2">Emoy2</strain>
    </source>
</reference>
<name>M4BP37_HYAAE</name>
<reference evidence="3" key="1">
    <citation type="journal article" date="2010" name="Science">
        <title>Signatures of adaptation to obligate biotrophy in the Hyaloperonospora arabidopsidis genome.</title>
        <authorList>
            <person name="Baxter L."/>
            <person name="Tripathy S."/>
            <person name="Ishaque N."/>
            <person name="Boot N."/>
            <person name="Cabral A."/>
            <person name="Kemen E."/>
            <person name="Thines M."/>
            <person name="Ah-Fong A."/>
            <person name="Anderson R."/>
            <person name="Badejoko W."/>
            <person name="Bittner-Eddy P."/>
            <person name="Boore J.L."/>
            <person name="Chibucos M.C."/>
            <person name="Coates M."/>
            <person name="Dehal P."/>
            <person name="Delehaunty K."/>
            <person name="Dong S."/>
            <person name="Downton P."/>
            <person name="Dumas B."/>
            <person name="Fabro G."/>
            <person name="Fronick C."/>
            <person name="Fuerstenberg S.I."/>
            <person name="Fulton L."/>
            <person name="Gaulin E."/>
            <person name="Govers F."/>
            <person name="Hughes L."/>
            <person name="Humphray S."/>
            <person name="Jiang R.H."/>
            <person name="Judelson H."/>
            <person name="Kamoun S."/>
            <person name="Kyung K."/>
            <person name="Meijer H."/>
            <person name="Minx P."/>
            <person name="Morris P."/>
            <person name="Nelson J."/>
            <person name="Phuntumart V."/>
            <person name="Qutob D."/>
            <person name="Rehmany A."/>
            <person name="Rougon-Cardoso A."/>
            <person name="Ryden P."/>
            <person name="Torto-Alalibo T."/>
            <person name="Studholme D."/>
            <person name="Wang Y."/>
            <person name="Win J."/>
            <person name="Wood J."/>
            <person name="Clifton S.W."/>
            <person name="Rogers J."/>
            <person name="Van den Ackerveken G."/>
            <person name="Jones J.D."/>
            <person name="McDowell J.M."/>
            <person name="Beynon J."/>
            <person name="Tyler B.M."/>
        </authorList>
    </citation>
    <scope>NUCLEOTIDE SEQUENCE [LARGE SCALE GENOMIC DNA]</scope>
    <source>
        <strain evidence="3">Emoy2</strain>
    </source>
</reference>
<dbReference type="EMBL" id="JH598483">
    <property type="status" value="NOT_ANNOTATED_CDS"/>
    <property type="molecule type" value="Genomic_DNA"/>
</dbReference>
<dbReference type="VEuPathDB" id="FungiDB:HpaG808175"/>
<keyword evidence="1" id="KW-0812">Transmembrane</keyword>
<dbReference type="Proteomes" id="UP000011713">
    <property type="component" value="Unassembled WGS sequence"/>
</dbReference>
<feature type="transmembrane region" description="Helical" evidence="1">
    <location>
        <begin position="52"/>
        <end position="72"/>
    </location>
</feature>
<protein>
    <submittedName>
        <fullName evidence="2">Uncharacterized protein</fullName>
    </submittedName>
</protein>
<accession>M4BP37</accession>